<proteinExistence type="inferred from homology"/>
<dbReference type="InterPro" id="IPR019585">
    <property type="entry name" value="Rpn7/CSN1"/>
</dbReference>
<evidence type="ECO:0000259" key="7">
    <source>
        <dbReference type="PROSITE" id="PS50250"/>
    </source>
</evidence>
<evidence type="ECO:0000256" key="1">
    <source>
        <dbReference type="ARBA" id="ARBA00004123"/>
    </source>
</evidence>
<gene>
    <name evidence="8" type="ORF">PCON_09969</name>
</gene>
<dbReference type="AlphaFoldDB" id="U4L2W9"/>
<dbReference type="SUPFAM" id="SSF46785">
    <property type="entry name" value="Winged helix' DNA-binding domain"/>
    <property type="match status" value="1"/>
</dbReference>
<evidence type="ECO:0000313" key="8">
    <source>
        <dbReference type="EMBL" id="CCX10375.1"/>
    </source>
</evidence>
<evidence type="ECO:0000256" key="3">
    <source>
        <dbReference type="ARBA" id="ARBA00008793"/>
    </source>
</evidence>
<evidence type="ECO:0000256" key="5">
    <source>
        <dbReference type="ARBA" id="ARBA00022790"/>
    </source>
</evidence>
<evidence type="ECO:0000256" key="2">
    <source>
        <dbReference type="ARBA" id="ARBA00004496"/>
    </source>
</evidence>
<dbReference type="OrthoDB" id="422427at2759"/>
<keyword evidence="6" id="KW-0539">Nucleus</keyword>
<sequence>MSSPERLTSFFDARAASNNIVVTGTTHFDLETYISNYSGRTQVDRLLHIGQHSEPLSVEALKLAIKYIKNSLDVHKYKQAITLLQKIAPNDADTGVDEDWVSRTAHKVETETATMEAALKSYKRDLLNESIKDMSLGKILAETNTLDDLGSHYYACGDMQNAFKSYCRIRDYCATREHILDISMKIIRVAVEQGNYMAVQTQIGRIKASQRTPKEELLFTPKLAAAAGLSHLWSGEYEQAAKAFVDCPATLGSTLNEIISSNDVAVYGSLCALASLNRHQIKAEVLDNNNFRNFLQLEPHLRRAISYFYNTKYSDCLQILEDYKNDYFLDIHLHRHVKPLYERIRSKSMAEYFISFSCVTLPSMSSAFVIPEDQLKRELVGMIKEGVIQARIDTKNRLLVAKETDLRSTVHREALAMAQNYERSTRIELVRANFIRAGLDIKLPNNPVDTTGDIPGSTMGSQGHFLGRRHLAREFMDVGF</sequence>
<dbReference type="Pfam" id="PF10602">
    <property type="entry name" value="RPN7"/>
    <property type="match status" value="1"/>
</dbReference>
<dbReference type="InterPro" id="IPR000717">
    <property type="entry name" value="PCI_dom"/>
</dbReference>
<dbReference type="OMA" id="IYLQNWA"/>
<dbReference type="Pfam" id="PF01399">
    <property type="entry name" value="PCI"/>
    <property type="match status" value="1"/>
</dbReference>
<comment type="similarity">
    <text evidence="3">Belongs to the CSN1 family.</text>
</comment>
<dbReference type="PROSITE" id="PS50250">
    <property type="entry name" value="PCI"/>
    <property type="match status" value="1"/>
</dbReference>
<dbReference type="EMBL" id="HF935538">
    <property type="protein sequence ID" value="CCX10375.1"/>
    <property type="molecule type" value="Genomic_DNA"/>
</dbReference>
<dbReference type="PANTHER" id="PTHR14145">
    <property type="entry name" value="26S PROTESOME SUBUNIT 6"/>
    <property type="match status" value="1"/>
</dbReference>
<dbReference type="InterPro" id="IPR036390">
    <property type="entry name" value="WH_DNA-bd_sf"/>
</dbReference>
<dbReference type="Gene3D" id="1.25.40.570">
    <property type="match status" value="1"/>
</dbReference>
<dbReference type="eggNOG" id="KOG0686">
    <property type="taxonomic scope" value="Eukaryota"/>
</dbReference>
<dbReference type="STRING" id="1076935.U4L2W9"/>
<evidence type="ECO:0000313" key="9">
    <source>
        <dbReference type="Proteomes" id="UP000018144"/>
    </source>
</evidence>
<reference evidence="8 9" key="1">
    <citation type="journal article" date="2013" name="PLoS Genet.">
        <title>The genome and development-dependent transcriptomes of Pyronema confluens: a window into fungal evolution.</title>
        <authorList>
            <person name="Traeger S."/>
            <person name="Altegoer F."/>
            <person name="Freitag M."/>
            <person name="Gabaldon T."/>
            <person name="Kempken F."/>
            <person name="Kumar A."/>
            <person name="Marcet-Houben M."/>
            <person name="Poggeler S."/>
            <person name="Stajich J.E."/>
            <person name="Nowrousian M."/>
        </authorList>
    </citation>
    <scope>NUCLEOTIDE SEQUENCE [LARGE SCALE GENOMIC DNA]</scope>
    <source>
        <strain evidence="9">CBS 100304</strain>
        <tissue evidence="8">Vegetative mycelium</tissue>
    </source>
</reference>
<dbReference type="PANTHER" id="PTHR14145:SF2">
    <property type="entry name" value="COP9 SIGNALOSOME COMPLEX SUBUNIT 1"/>
    <property type="match status" value="1"/>
</dbReference>
<accession>U4L2W9</accession>
<dbReference type="SMART" id="SM00088">
    <property type="entry name" value="PINT"/>
    <property type="match status" value="1"/>
</dbReference>
<evidence type="ECO:0000256" key="6">
    <source>
        <dbReference type="ARBA" id="ARBA00023242"/>
    </source>
</evidence>
<keyword evidence="4" id="KW-0963">Cytoplasm</keyword>
<evidence type="ECO:0000256" key="4">
    <source>
        <dbReference type="ARBA" id="ARBA00022490"/>
    </source>
</evidence>
<organism evidence="8 9">
    <name type="scientific">Pyronema omphalodes (strain CBS 100304)</name>
    <name type="common">Pyronema confluens</name>
    <dbReference type="NCBI Taxonomy" id="1076935"/>
    <lineage>
        <taxon>Eukaryota</taxon>
        <taxon>Fungi</taxon>
        <taxon>Dikarya</taxon>
        <taxon>Ascomycota</taxon>
        <taxon>Pezizomycotina</taxon>
        <taxon>Pezizomycetes</taxon>
        <taxon>Pezizales</taxon>
        <taxon>Pyronemataceae</taxon>
        <taxon>Pyronema</taxon>
    </lineage>
</organism>
<keyword evidence="9" id="KW-1185">Reference proteome</keyword>
<dbReference type="InterPro" id="IPR045135">
    <property type="entry name" value="Rpn7_N"/>
</dbReference>
<protein>
    <submittedName>
        <fullName evidence="8">Similar to COP9 signalosome complex subunit 1 acc. no. Q5BD89</fullName>
    </submittedName>
</protein>
<dbReference type="GO" id="GO:0005737">
    <property type="term" value="C:cytoplasm"/>
    <property type="evidence" value="ECO:0007669"/>
    <property type="project" value="UniProtKB-SubCell"/>
</dbReference>
<feature type="domain" description="PCI" evidence="7">
    <location>
        <begin position="236"/>
        <end position="406"/>
    </location>
</feature>
<keyword evidence="5" id="KW-0736">Signalosome</keyword>
<comment type="subcellular location">
    <subcellularLocation>
        <location evidence="2">Cytoplasm</location>
    </subcellularLocation>
    <subcellularLocation>
        <location evidence="1">Nucleus</location>
    </subcellularLocation>
</comment>
<name>U4L2W9_PYROM</name>
<dbReference type="GO" id="GO:0008180">
    <property type="term" value="C:COP9 signalosome"/>
    <property type="evidence" value="ECO:0007669"/>
    <property type="project" value="UniProtKB-KW"/>
</dbReference>
<dbReference type="Proteomes" id="UP000018144">
    <property type="component" value="Unassembled WGS sequence"/>
</dbReference>